<feature type="compositionally biased region" description="Acidic residues" evidence="4">
    <location>
        <begin position="64"/>
        <end position="75"/>
    </location>
</feature>
<proteinExistence type="predicted"/>
<gene>
    <name evidence="5" type="ORF">AOQ84DRAFT_337432</name>
</gene>
<feature type="compositionally biased region" description="Basic and acidic residues" evidence="4">
    <location>
        <begin position="625"/>
        <end position="644"/>
    </location>
</feature>
<feature type="compositionally biased region" description="Basic and acidic residues" evidence="4">
    <location>
        <begin position="506"/>
        <end position="525"/>
    </location>
</feature>
<feature type="region of interest" description="Disordered" evidence="4">
    <location>
        <begin position="487"/>
        <end position="741"/>
    </location>
</feature>
<feature type="compositionally biased region" description="Basic and acidic residues" evidence="4">
    <location>
        <begin position="336"/>
        <end position="349"/>
    </location>
</feature>
<feature type="compositionally biased region" description="Acidic residues" evidence="4">
    <location>
        <begin position="91"/>
        <end position="100"/>
    </location>
</feature>
<evidence type="ECO:0000256" key="3">
    <source>
        <dbReference type="ARBA" id="ARBA00023242"/>
    </source>
</evidence>
<feature type="compositionally biased region" description="Acidic residues" evidence="4">
    <location>
        <begin position="112"/>
        <end position="132"/>
    </location>
</feature>
<feature type="region of interest" description="Disordered" evidence="4">
    <location>
        <begin position="1"/>
        <end position="287"/>
    </location>
</feature>
<feature type="region of interest" description="Disordered" evidence="4">
    <location>
        <begin position="754"/>
        <end position="805"/>
    </location>
</feature>
<organism evidence="5 6">
    <name type="scientific">Glonium stellatum</name>
    <dbReference type="NCBI Taxonomy" id="574774"/>
    <lineage>
        <taxon>Eukaryota</taxon>
        <taxon>Fungi</taxon>
        <taxon>Dikarya</taxon>
        <taxon>Ascomycota</taxon>
        <taxon>Pezizomycotina</taxon>
        <taxon>Dothideomycetes</taxon>
        <taxon>Pleosporomycetidae</taxon>
        <taxon>Gloniales</taxon>
        <taxon>Gloniaceae</taxon>
        <taxon>Glonium</taxon>
    </lineage>
</organism>
<dbReference type="Proteomes" id="UP000250140">
    <property type="component" value="Unassembled WGS sequence"/>
</dbReference>
<dbReference type="InterPro" id="IPR006709">
    <property type="entry name" value="SSU_processome_Utp14"/>
</dbReference>
<evidence type="ECO:0000313" key="6">
    <source>
        <dbReference type="Proteomes" id="UP000250140"/>
    </source>
</evidence>
<dbReference type="OrthoDB" id="277439at2759"/>
<feature type="compositionally biased region" description="Acidic residues" evidence="4">
    <location>
        <begin position="567"/>
        <end position="586"/>
    </location>
</feature>
<accession>A0A8E2F4L8</accession>
<evidence type="ECO:0000256" key="2">
    <source>
        <dbReference type="ARBA" id="ARBA00022553"/>
    </source>
</evidence>
<feature type="compositionally biased region" description="Basic residues" evidence="4">
    <location>
        <begin position="202"/>
        <end position="211"/>
    </location>
</feature>
<name>A0A8E2F4L8_9PEZI</name>
<reference evidence="5 6" key="1">
    <citation type="journal article" date="2016" name="Nat. Commun.">
        <title>Ectomycorrhizal ecology is imprinted in the genome of the dominant symbiotic fungus Cenococcum geophilum.</title>
        <authorList>
            <consortium name="DOE Joint Genome Institute"/>
            <person name="Peter M."/>
            <person name="Kohler A."/>
            <person name="Ohm R.A."/>
            <person name="Kuo A."/>
            <person name="Krutzmann J."/>
            <person name="Morin E."/>
            <person name="Arend M."/>
            <person name="Barry K.W."/>
            <person name="Binder M."/>
            <person name="Choi C."/>
            <person name="Clum A."/>
            <person name="Copeland A."/>
            <person name="Grisel N."/>
            <person name="Haridas S."/>
            <person name="Kipfer T."/>
            <person name="LaButti K."/>
            <person name="Lindquist E."/>
            <person name="Lipzen A."/>
            <person name="Maire R."/>
            <person name="Meier B."/>
            <person name="Mihaltcheva S."/>
            <person name="Molinier V."/>
            <person name="Murat C."/>
            <person name="Poggeler S."/>
            <person name="Quandt C.A."/>
            <person name="Sperisen C."/>
            <person name="Tritt A."/>
            <person name="Tisserant E."/>
            <person name="Crous P.W."/>
            <person name="Henrissat B."/>
            <person name="Nehls U."/>
            <person name="Egli S."/>
            <person name="Spatafora J.W."/>
            <person name="Grigoriev I.V."/>
            <person name="Martin F.M."/>
        </authorList>
    </citation>
    <scope>NUCLEOTIDE SEQUENCE [LARGE SCALE GENOMIC DNA]</scope>
    <source>
        <strain evidence="5 6">CBS 207.34</strain>
    </source>
</reference>
<keyword evidence="2" id="KW-0597">Phosphoprotein</keyword>
<sequence length="986" mass="111195">MPARVSRNSLSVTKPRTGRKKQQKRSLNALSIAAKQVPDQIRIRQHRLGETQSDGSQRKRRYLEEDDEEEDDDPEEARRLQHKKAKKDRFEELDIDEGSDSEGHTWQMGHVDDDDDSDLDSDEAFGESDEERFEGFTFRGSSSTKAGNKSSRRTRKVQDEPSEIDLDEEEDLSEEDDDSLGEDAVDLATMLDDYDEDEDNRKSRKAGKRTVKHYDSDEGPSEEDDLDGDGASDLSMSEEDEDEDEPSRISRLQGLISSLQPDEEPASKGPRGMEIHESSAPSEFGLTASQKLKIEDLLPTVTDPGLKKSLKLLRDDIKPSKRNNIPGKLEAPLPKRQQDRLDRAVASQKAKETLDRWVDTVKQNRRAEHISFPLQDPDAGEAMGASRLIPTSQTKPLNDLESTIQSILEESGLSTKDGKSEEEKIRAFEELQTNKLPLEEVQARRAELRKSRELLFREEIRAKRIKKIKSKAYRRVHRKERERLAQREKDALAADGINISEDEREYNDRRRAEERMGAKHRESKWAKGVKQSGKAAWDEDARAGVTEMARRNEELRKRIEGKGVHNEDEDNSDISSGESDDDEASGIEDAGSRKLQRQLARLNGSESVEDETSKLGSMKFMQRAEAARRARNDEDFERMRRELASEESQNEEERENAAVVGRRKFGPTPTGSSTKVAVSIRNEFEEFEDKAGSDDGHDNTDTGETYISTAEGFTPPTSTKALQSATAKSKGSRLTASATDDTALIENAYLVKKATKKKGSSGPSKGQASIDTNQNWANEQEGLKKHSNRKLPVAEISAPDTNGWQTVTYRNQGIDEGQDEEGDDNDDVNLLPFVLRNQELTARGFAGDDVEADFEREKKATIADEDEKVVDNTLPGWGNWVGDGVSKREKRRGQGKVLTKTEGIRAEQRKDAKLDRVIINEKRVKKNGKFLASSLPFPFESRQQYERSLRLPKGPEWTTKQSFQDGTKPRVLLKQGIIKPMEKPLV</sequence>
<feature type="compositionally biased region" description="Acidic residues" evidence="4">
    <location>
        <begin position="160"/>
        <end position="185"/>
    </location>
</feature>
<dbReference type="Pfam" id="PF04615">
    <property type="entry name" value="Utp14"/>
    <property type="match status" value="1"/>
</dbReference>
<feature type="compositionally biased region" description="Polar residues" evidence="4">
    <location>
        <begin position="715"/>
        <end position="740"/>
    </location>
</feature>
<dbReference type="PANTHER" id="PTHR14150">
    <property type="entry name" value="U3 SMALL NUCLEOLAR RNA-ASSOCIATED PROTEIN 14"/>
    <property type="match status" value="1"/>
</dbReference>
<feature type="region of interest" description="Disordered" evidence="4">
    <location>
        <begin position="313"/>
        <end position="349"/>
    </location>
</feature>
<dbReference type="EMBL" id="KV749238">
    <property type="protein sequence ID" value="OCL10452.1"/>
    <property type="molecule type" value="Genomic_DNA"/>
</dbReference>
<feature type="compositionally biased region" description="Polar residues" evidence="4">
    <location>
        <begin position="139"/>
        <end position="149"/>
    </location>
</feature>
<dbReference type="AlphaFoldDB" id="A0A8E2F4L8"/>
<dbReference type="GO" id="GO:0006364">
    <property type="term" value="P:rRNA processing"/>
    <property type="evidence" value="ECO:0007669"/>
    <property type="project" value="InterPro"/>
</dbReference>
<dbReference type="GO" id="GO:0032040">
    <property type="term" value="C:small-subunit processome"/>
    <property type="evidence" value="ECO:0007669"/>
    <property type="project" value="InterPro"/>
</dbReference>
<dbReference type="PANTHER" id="PTHR14150:SF12">
    <property type="entry name" value="U3 SMALL NUCLEOLAR RNA-ASSOCIATED PROTEIN 14 HOMOLOG A"/>
    <property type="match status" value="1"/>
</dbReference>
<evidence type="ECO:0000256" key="4">
    <source>
        <dbReference type="SAM" id="MobiDB-lite"/>
    </source>
</evidence>
<keyword evidence="6" id="KW-1185">Reference proteome</keyword>
<evidence type="ECO:0000313" key="5">
    <source>
        <dbReference type="EMBL" id="OCL10452.1"/>
    </source>
</evidence>
<feature type="compositionally biased region" description="Basic and acidic residues" evidence="4">
    <location>
        <begin position="536"/>
        <end position="566"/>
    </location>
</feature>
<comment type="subcellular location">
    <subcellularLocation>
        <location evidence="1">Nucleus</location>
        <location evidence="1">Nucleolus</location>
    </subcellularLocation>
</comment>
<feature type="compositionally biased region" description="Polar residues" evidence="4">
    <location>
        <begin position="767"/>
        <end position="778"/>
    </location>
</feature>
<feature type="compositionally biased region" description="Polar residues" evidence="4">
    <location>
        <begin position="1"/>
        <end position="14"/>
    </location>
</feature>
<feature type="compositionally biased region" description="Basic and acidic residues" evidence="4">
    <location>
        <begin position="689"/>
        <end position="700"/>
    </location>
</feature>
<keyword evidence="3" id="KW-0539">Nucleus</keyword>
<feature type="compositionally biased region" description="Acidic residues" evidence="4">
    <location>
        <begin position="217"/>
        <end position="245"/>
    </location>
</feature>
<protein>
    <submittedName>
        <fullName evidence="5">Utp14-domain-containing protein</fullName>
    </submittedName>
</protein>
<evidence type="ECO:0000256" key="1">
    <source>
        <dbReference type="ARBA" id="ARBA00004604"/>
    </source>
</evidence>